<feature type="signal peptide" evidence="10">
    <location>
        <begin position="1"/>
        <end position="25"/>
    </location>
</feature>
<dbReference type="GO" id="GO:0071972">
    <property type="term" value="F:peptidoglycan L,D-transpeptidase activity"/>
    <property type="evidence" value="ECO:0007669"/>
    <property type="project" value="TreeGrafter"/>
</dbReference>
<keyword evidence="10" id="KW-0732">Signal</keyword>
<dbReference type="GeneID" id="67445990"/>
<dbReference type="InterPro" id="IPR050979">
    <property type="entry name" value="LD-transpeptidase"/>
</dbReference>
<organism evidence="12 13">
    <name type="scientific">Cereibacter sphaeroides</name>
    <name type="common">Rhodobacter sphaeroides</name>
    <dbReference type="NCBI Taxonomy" id="1063"/>
    <lineage>
        <taxon>Bacteria</taxon>
        <taxon>Pseudomonadati</taxon>
        <taxon>Pseudomonadota</taxon>
        <taxon>Alphaproteobacteria</taxon>
        <taxon>Rhodobacterales</taxon>
        <taxon>Paracoccaceae</taxon>
        <taxon>Cereibacter</taxon>
    </lineage>
</organism>
<dbReference type="Proteomes" id="UP000266305">
    <property type="component" value="Unassembled WGS sequence"/>
</dbReference>
<dbReference type="Pfam" id="PF03734">
    <property type="entry name" value="YkuD"/>
    <property type="match status" value="1"/>
</dbReference>
<comment type="similarity">
    <text evidence="2">Belongs to the YkuD family.</text>
</comment>
<keyword evidence="8 9" id="KW-0961">Cell wall biogenesis/degradation</keyword>
<evidence type="ECO:0000313" key="12">
    <source>
        <dbReference type="EMBL" id="RHZ96165.1"/>
    </source>
</evidence>
<protein>
    <submittedName>
        <fullName evidence="12">L,D-transpeptidase</fullName>
    </submittedName>
</protein>
<dbReference type="GO" id="GO:0016757">
    <property type="term" value="F:glycosyltransferase activity"/>
    <property type="evidence" value="ECO:0007669"/>
    <property type="project" value="UniProtKB-KW"/>
</dbReference>
<evidence type="ECO:0000259" key="11">
    <source>
        <dbReference type="PROSITE" id="PS52029"/>
    </source>
</evidence>
<dbReference type="CDD" id="cd16913">
    <property type="entry name" value="YkuD_like"/>
    <property type="match status" value="1"/>
</dbReference>
<reference evidence="12 13" key="1">
    <citation type="submission" date="2018-08" db="EMBL/GenBank/DDBJ databases">
        <title>Draft genome sequence of Rhodobacter sphaeroides FY.</title>
        <authorList>
            <person name="Rayyan A."/>
            <person name="Meyer T.E."/>
            <person name="Kyndt J.A."/>
        </authorList>
    </citation>
    <scope>NUCLEOTIDE SEQUENCE [LARGE SCALE GENOMIC DNA]</scope>
    <source>
        <strain evidence="12 13">FY</strain>
    </source>
</reference>
<dbReference type="GO" id="GO:0071555">
    <property type="term" value="P:cell wall organization"/>
    <property type="evidence" value="ECO:0007669"/>
    <property type="project" value="UniProtKB-UniRule"/>
</dbReference>
<evidence type="ECO:0000256" key="7">
    <source>
        <dbReference type="ARBA" id="ARBA00022984"/>
    </source>
</evidence>
<evidence type="ECO:0000256" key="10">
    <source>
        <dbReference type="SAM" id="SignalP"/>
    </source>
</evidence>
<dbReference type="Gene3D" id="2.40.440.10">
    <property type="entry name" value="L,D-transpeptidase catalytic domain-like"/>
    <property type="match status" value="1"/>
</dbReference>
<dbReference type="PANTHER" id="PTHR30582">
    <property type="entry name" value="L,D-TRANSPEPTIDASE"/>
    <property type="match status" value="1"/>
</dbReference>
<keyword evidence="6 9" id="KW-0133">Cell shape</keyword>
<evidence type="ECO:0000256" key="5">
    <source>
        <dbReference type="ARBA" id="ARBA00022801"/>
    </source>
</evidence>
<keyword evidence="5" id="KW-0378">Hydrolase</keyword>
<comment type="pathway">
    <text evidence="1 9">Cell wall biogenesis; peptidoglycan biosynthesis.</text>
</comment>
<keyword evidence="3" id="KW-0328">Glycosyltransferase</keyword>
<evidence type="ECO:0000256" key="2">
    <source>
        <dbReference type="ARBA" id="ARBA00005992"/>
    </source>
</evidence>
<dbReference type="AlphaFoldDB" id="A0AAX1UMW7"/>
<evidence type="ECO:0000313" key="13">
    <source>
        <dbReference type="Proteomes" id="UP000266305"/>
    </source>
</evidence>
<evidence type="ECO:0000256" key="8">
    <source>
        <dbReference type="ARBA" id="ARBA00023316"/>
    </source>
</evidence>
<keyword evidence="4" id="KW-0808">Transferase</keyword>
<proteinExistence type="inferred from homology"/>
<sequence length="180" mass="19738">MQKLNLRRRGILSAAAAAFAGLALAGGAREALAEESTDWQDHFETLEHGAVLADLRQRVVLFWSEDGTVHRRYPAAMPDTRAFPRLGGTRIIRKVEGPTWRPTPAMRARDPELPWSLPPGPGNPFGTHALHLEWQHYRIHGTHDPSTIGGVTAHGCIGLSNAHIAELFAHTTVGTQVRLV</sequence>
<accession>A0AAX1UMW7</accession>
<gene>
    <name evidence="12" type="ORF">D1114_08560</name>
</gene>
<evidence type="ECO:0000256" key="3">
    <source>
        <dbReference type="ARBA" id="ARBA00022676"/>
    </source>
</evidence>
<feature type="active site" description="Proton donor/acceptor" evidence="9">
    <location>
        <position position="140"/>
    </location>
</feature>
<name>A0AAX1UMW7_CERSP</name>
<dbReference type="GO" id="GO:0018104">
    <property type="term" value="P:peptidoglycan-protein cross-linking"/>
    <property type="evidence" value="ECO:0007669"/>
    <property type="project" value="TreeGrafter"/>
</dbReference>
<evidence type="ECO:0000256" key="6">
    <source>
        <dbReference type="ARBA" id="ARBA00022960"/>
    </source>
</evidence>
<dbReference type="PROSITE" id="PS51318">
    <property type="entry name" value="TAT"/>
    <property type="match status" value="1"/>
</dbReference>
<dbReference type="InterPro" id="IPR038063">
    <property type="entry name" value="Transpep_catalytic_dom"/>
</dbReference>
<feature type="active site" description="Nucleophile" evidence="9">
    <location>
        <position position="156"/>
    </location>
</feature>
<dbReference type="SUPFAM" id="SSF141523">
    <property type="entry name" value="L,D-transpeptidase catalytic domain-like"/>
    <property type="match status" value="1"/>
</dbReference>
<evidence type="ECO:0000256" key="1">
    <source>
        <dbReference type="ARBA" id="ARBA00004752"/>
    </source>
</evidence>
<evidence type="ECO:0000256" key="9">
    <source>
        <dbReference type="PROSITE-ProRule" id="PRU01373"/>
    </source>
</evidence>
<comment type="caution">
    <text evidence="12">The sequence shown here is derived from an EMBL/GenBank/DDBJ whole genome shotgun (WGS) entry which is preliminary data.</text>
</comment>
<dbReference type="InterPro" id="IPR005490">
    <property type="entry name" value="LD_TPept_cat_dom"/>
</dbReference>
<dbReference type="PANTHER" id="PTHR30582:SF24">
    <property type="entry name" value="L,D-TRANSPEPTIDASE ERFK_SRFK-RELATED"/>
    <property type="match status" value="1"/>
</dbReference>
<feature type="chain" id="PRO_5043959733" evidence="10">
    <location>
        <begin position="26"/>
        <end position="180"/>
    </location>
</feature>
<dbReference type="InterPro" id="IPR006311">
    <property type="entry name" value="TAT_signal"/>
</dbReference>
<evidence type="ECO:0000256" key="4">
    <source>
        <dbReference type="ARBA" id="ARBA00022679"/>
    </source>
</evidence>
<dbReference type="GO" id="GO:0005576">
    <property type="term" value="C:extracellular region"/>
    <property type="evidence" value="ECO:0007669"/>
    <property type="project" value="TreeGrafter"/>
</dbReference>
<feature type="domain" description="L,D-TPase catalytic" evidence="11">
    <location>
        <begin position="49"/>
        <end position="180"/>
    </location>
</feature>
<keyword evidence="7 9" id="KW-0573">Peptidoglycan synthesis</keyword>
<dbReference type="GO" id="GO:0008360">
    <property type="term" value="P:regulation of cell shape"/>
    <property type="evidence" value="ECO:0007669"/>
    <property type="project" value="UniProtKB-UniRule"/>
</dbReference>
<dbReference type="PROSITE" id="PS52029">
    <property type="entry name" value="LD_TPASE"/>
    <property type="match status" value="1"/>
</dbReference>
<dbReference type="EMBL" id="QWGP01000006">
    <property type="protein sequence ID" value="RHZ96165.1"/>
    <property type="molecule type" value="Genomic_DNA"/>
</dbReference>
<dbReference type="RefSeq" id="WP_002719376.1">
    <property type="nucleotide sequence ID" value="NZ_CM125964.1"/>
</dbReference>